<feature type="non-terminal residue" evidence="2">
    <location>
        <position position="229"/>
    </location>
</feature>
<reference evidence="2" key="1">
    <citation type="submission" date="2018-05" db="EMBL/GenBank/DDBJ databases">
        <title>Draft genome of Mucuna pruriens seed.</title>
        <authorList>
            <person name="Nnadi N.E."/>
            <person name="Vos R."/>
            <person name="Hasami M.H."/>
            <person name="Devisetty U.K."/>
            <person name="Aguiy J.C."/>
        </authorList>
    </citation>
    <scope>NUCLEOTIDE SEQUENCE [LARGE SCALE GENOMIC DNA]</scope>
    <source>
        <strain evidence="2">JCA_2017</strain>
    </source>
</reference>
<feature type="compositionally biased region" description="Basic and acidic residues" evidence="1">
    <location>
        <begin position="120"/>
        <end position="133"/>
    </location>
</feature>
<feature type="non-terminal residue" evidence="2">
    <location>
        <position position="1"/>
    </location>
</feature>
<dbReference type="EMBL" id="QJKJ01005400">
    <property type="protein sequence ID" value="RDX90447.1"/>
    <property type="molecule type" value="Genomic_DNA"/>
</dbReference>
<protein>
    <submittedName>
        <fullName evidence="2">Uncharacterized protein</fullName>
    </submittedName>
</protein>
<comment type="caution">
    <text evidence="2">The sequence shown here is derived from an EMBL/GenBank/DDBJ whole genome shotgun (WGS) entry which is preliminary data.</text>
</comment>
<keyword evidence="3" id="KW-1185">Reference proteome</keyword>
<feature type="compositionally biased region" description="Low complexity" evidence="1">
    <location>
        <begin position="164"/>
        <end position="177"/>
    </location>
</feature>
<proteinExistence type="predicted"/>
<feature type="compositionally biased region" description="Basic residues" evidence="1">
    <location>
        <begin position="199"/>
        <end position="215"/>
    </location>
</feature>
<sequence>MRDTKWVQSRLDQLNLIEEKQLTTLYHGQLYQRRIKNAFHKKVRPHRFKGDLVIRKILHNVKDPRGKWTTNYEGPYVVRNAFSRGALILVDSEGQELQHPVNIDMANLFHPLKLNQGRIQRADPRVSKRKELAPPRIRLKVSPDLQTQKSNGIPQEGITGEGKTSSPSTSSTNSDTTPGQNLRKSTLGSQVRPDDMRLSKSKGHPTKHWRLRRRHCALRENSYAHNKTR</sequence>
<organism evidence="2 3">
    <name type="scientific">Mucuna pruriens</name>
    <name type="common">Velvet bean</name>
    <name type="synonym">Dolichos pruriens</name>
    <dbReference type="NCBI Taxonomy" id="157652"/>
    <lineage>
        <taxon>Eukaryota</taxon>
        <taxon>Viridiplantae</taxon>
        <taxon>Streptophyta</taxon>
        <taxon>Embryophyta</taxon>
        <taxon>Tracheophyta</taxon>
        <taxon>Spermatophyta</taxon>
        <taxon>Magnoliopsida</taxon>
        <taxon>eudicotyledons</taxon>
        <taxon>Gunneridae</taxon>
        <taxon>Pentapetalae</taxon>
        <taxon>rosids</taxon>
        <taxon>fabids</taxon>
        <taxon>Fabales</taxon>
        <taxon>Fabaceae</taxon>
        <taxon>Papilionoideae</taxon>
        <taxon>50 kb inversion clade</taxon>
        <taxon>NPAAA clade</taxon>
        <taxon>indigoferoid/millettioid clade</taxon>
        <taxon>Phaseoleae</taxon>
        <taxon>Mucuna</taxon>
    </lineage>
</organism>
<dbReference type="Proteomes" id="UP000257109">
    <property type="component" value="Unassembled WGS sequence"/>
</dbReference>
<feature type="compositionally biased region" description="Polar residues" evidence="1">
    <location>
        <begin position="144"/>
        <end position="153"/>
    </location>
</feature>
<dbReference type="OrthoDB" id="1637540at2759"/>
<evidence type="ECO:0000313" key="3">
    <source>
        <dbReference type="Proteomes" id="UP000257109"/>
    </source>
</evidence>
<evidence type="ECO:0000313" key="2">
    <source>
        <dbReference type="EMBL" id="RDX90447.1"/>
    </source>
</evidence>
<dbReference type="AlphaFoldDB" id="A0A371GIQ6"/>
<gene>
    <name evidence="2" type="ORF">CR513_27687</name>
</gene>
<accession>A0A371GIQ6</accession>
<feature type="compositionally biased region" description="Polar residues" evidence="1">
    <location>
        <begin position="178"/>
        <end position="189"/>
    </location>
</feature>
<name>A0A371GIQ6_MUCPR</name>
<evidence type="ECO:0000256" key="1">
    <source>
        <dbReference type="SAM" id="MobiDB-lite"/>
    </source>
</evidence>
<feature type="region of interest" description="Disordered" evidence="1">
    <location>
        <begin position="119"/>
        <end position="215"/>
    </location>
</feature>